<name>A0A5C5BBR1_9MICO</name>
<dbReference type="InterPro" id="IPR036388">
    <property type="entry name" value="WH-like_DNA-bd_sf"/>
</dbReference>
<dbReference type="InterPro" id="IPR036390">
    <property type="entry name" value="WH_DNA-bd_sf"/>
</dbReference>
<dbReference type="InterPro" id="IPR001845">
    <property type="entry name" value="HTH_ArsR_DNA-bd_dom"/>
</dbReference>
<dbReference type="Pfam" id="PF12840">
    <property type="entry name" value="HTH_20"/>
    <property type="match status" value="1"/>
</dbReference>
<dbReference type="NCBIfam" id="NF033788">
    <property type="entry name" value="HTH_metalloreg"/>
    <property type="match status" value="1"/>
</dbReference>
<evidence type="ECO:0000256" key="3">
    <source>
        <dbReference type="ARBA" id="ARBA00023163"/>
    </source>
</evidence>
<evidence type="ECO:0000256" key="4">
    <source>
        <dbReference type="SAM" id="MobiDB-lite"/>
    </source>
</evidence>
<feature type="domain" description="HTH arsR-type" evidence="5">
    <location>
        <begin position="74"/>
        <end position="170"/>
    </location>
</feature>
<keyword evidence="1" id="KW-0805">Transcription regulation</keyword>
<keyword evidence="7" id="KW-1185">Reference proteome</keyword>
<proteinExistence type="predicted"/>
<dbReference type="SUPFAM" id="SSF46785">
    <property type="entry name" value="Winged helix' DNA-binding domain"/>
    <property type="match status" value="1"/>
</dbReference>
<dbReference type="PANTHER" id="PTHR43132:SF2">
    <property type="entry name" value="ARSENICAL RESISTANCE OPERON REPRESSOR ARSR-RELATED"/>
    <property type="match status" value="1"/>
</dbReference>
<feature type="region of interest" description="Disordered" evidence="4">
    <location>
        <begin position="1"/>
        <end position="21"/>
    </location>
</feature>
<evidence type="ECO:0000256" key="2">
    <source>
        <dbReference type="ARBA" id="ARBA00023125"/>
    </source>
</evidence>
<reference evidence="6 7" key="1">
    <citation type="submission" date="2019-06" db="EMBL/GenBank/DDBJ databases">
        <title>Draft genome sequence of Miniimonas arenae KCTC 19750T isolated from sea sand.</title>
        <authorList>
            <person name="Park S.-J."/>
        </authorList>
    </citation>
    <scope>NUCLEOTIDE SEQUENCE [LARGE SCALE GENOMIC DNA]</scope>
    <source>
        <strain evidence="6 7">KCTC 19750</strain>
    </source>
</reference>
<dbReference type="EMBL" id="VENP01000028">
    <property type="protein sequence ID" value="TNU73986.1"/>
    <property type="molecule type" value="Genomic_DNA"/>
</dbReference>
<keyword evidence="3" id="KW-0804">Transcription</keyword>
<feature type="region of interest" description="Disordered" evidence="4">
    <location>
        <begin position="26"/>
        <end position="45"/>
    </location>
</feature>
<dbReference type="GO" id="GO:0003677">
    <property type="term" value="F:DNA binding"/>
    <property type="evidence" value="ECO:0007669"/>
    <property type="project" value="UniProtKB-KW"/>
</dbReference>
<dbReference type="InterPro" id="IPR051011">
    <property type="entry name" value="Metal_resp_trans_reg"/>
</dbReference>
<accession>A0A5C5BBR1</accession>
<comment type="caution">
    <text evidence="6">The sequence shown here is derived from an EMBL/GenBank/DDBJ whole genome shotgun (WGS) entry which is preliminary data.</text>
</comment>
<dbReference type="SMART" id="SM00418">
    <property type="entry name" value="HTH_ARSR"/>
    <property type="match status" value="1"/>
</dbReference>
<feature type="compositionally biased region" description="Low complexity" evidence="4">
    <location>
        <begin position="1"/>
        <end position="12"/>
    </location>
</feature>
<dbReference type="Gene3D" id="1.10.10.10">
    <property type="entry name" value="Winged helix-like DNA-binding domain superfamily/Winged helix DNA-binding domain"/>
    <property type="match status" value="1"/>
</dbReference>
<dbReference type="PROSITE" id="PS50987">
    <property type="entry name" value="HTH_ARSR_2"/>
    <property type="match status" value="1"/>
</dbReference>
<dbReference type="GO" id="GO:0003700">
    <property type="term" value="F:DNA-binding transcription factor activity"/>
    <property type="evidence" value="ECO:0007669"/>
    <property type="project" value="InterPro"/>
</dbReference>
<organism evidence="6 7">
    <name type="scientific">Miniimonas arenae</name>
    <dbReference type="NCBI Taxonomy" id="676201"/>
    <lineage>
        <taxon>Bacteria</taxon>
        <taxon>Bacillati</taxon>
        <taxon>Actinomycetota</taxon>
        <taxon>Actinomycetes</taxon>
        <taxon>Micrococcales</taxon>
        <taxon>Beutenbergiaceae</taxon>
        <taxon>Miniimonas</taxon>
    </lineage>
</organism>
<dbReference type="OrthoDB" id="194599at2"/>
<dbReference type="InterPro" id="IPR011991">
    <property type="entry name" value="ArsR-like_HTH"/>
</dbReference>
<dbReference type="Proteomes" id="UP000313849">
    <property type="component" value="Unassembled WGS sequence"/>
</dbReference>
<dbReference type="PANTHER" id="PTHR43132">
    <property type="entry name" value="ARSENICAL RESISTANCE OPERON REPRESSOR ARSR-RELATED"/>
    <property type="match status" value="1"/>
</dbReference>
<evidence type="ECO:0000256" key="1">
    <source>
        <dbReference type="ARBA" id="ARBA00023015"/>
    </source>
</evidence>
<evidence type="ECO:0000313" key="6">
    <source>
        <dbReference type="EMBL" id="TNU73986.1"/>
    </source>
</evidence>
<sequence>MGSPSSWVGPSPVRRRSGAEIDSRVAADLAGPQGRSARRPSTPAAWPTVWRTGTLGARARGHAISRYCEAVNPPDAPLYEIKANLFRALAHPVRVRVLEILAASPQEVAVADLLTTLGLEPSHLSGHLAVLRRHDVVTSRRVGSTVYYRLGHPAVADVLASARVFLHDTLATAAQRLDAARDLPPVGR</sequence>
<dbReference type="AlphaFoldDB" id="A0A5C5BBR1"/>
<dbReference type="PRINTS" id="PR00778">
    <property type="entry name" value="HTHARSR"/>
</dbReference>
<evidence type="ECO:0000259" key="5">
    <source>
        <dbReference type="PROSITE" id="PS50987"/>
    </source>
</evidence>
<gene>
    <name evidence="6" type="ORF">FH969_08615</name>
</gene>
<keyword evidence="2" id="KW-0238">DNA-binding</keyword>
<protein>
    <submittedName>
        <fullName evidence="6">Helix-turn-helix transcriptional regulator</fullName>
    </submittedName>
</protein>
<evidence type="ECO:0000313" key="7">
    <source>
        <dbReference type="Proteomes" id="UP000313849"/>
    </source>
</evidence>
<dbReference type="CDD" id="cd00090">
    <property type="entry name" value="HTH_ARSR"/>
    <property type="match status" value="1"/>
</dbReference>